<dbReference type="InterPro" id="IPR036397">
    <property type="entry name" value="RNaseH_sf"/>
</dbReference>
<evidence type="ECO:0008006" key="3">
    <source>
        <dbReference type="Google" id="ProtNLM"/>
    </source>
</evidence>
<name>S8F4T7_FOMSC</name>
<dbReference type="EMBL" id="KE504185">
    <property type="protein sequence ID" value="EPS96680.1"/>
    <property type="molecule type" value="Genomic_DNA"/>
</dbReference>
<evidence type="ECO:0000313" key="2">
    <source>
        <dbReference type="Proteomes" id="UP000015241"/>
    </source>
</evidence>
<gene>
    <name evidence="1" type="ORF">FOMPIDRAFT_1053046</name>
</gene>
<accession>S8F4T7</accession>
<sequence length="160" mass="17723">MGIEAVLHMSILVDDAIDPGAKRTSQRAELLAAILGLRALRCLKGAGEAHPADRRSWRRDADADVSCIWILATDSYDEATPASLTFLEPDEEITAAEAKHDILVGFWYIPRKYNTVADRLAKDAAKRASIPAPSCTPTFYHRFCAAELSRSGRLIRREEL</sequence>
<dbReference type="STRING" id="743788.S8F4T7"/>
<dbReference type="Gene3D" id="3.30.420.10">
    <property type="entry name" value="Ribonuclease H-like superfamily/Ribonuclease H"/>
    <property type="match status" value="1"/>
</dbReference>
<proteinExistence type="predicted"/>
<dbReference type="InterPro" id="IPR012337">
    <property type="entry name" value="RNaseH-like_sf"/>
</dbReference>
<keyword evidence="2" id="KW-1185">Reference proteome</keyword>
<reference evidence="1 2" key="1">
    <citation type="journal article" date="2012" name="Science">
        <title>The Paleozoic origin of enzymatic lignin decomposition reconstructed from 31 fungal genomes.</title>
        <authorList>
            <person name="Floudas D."/>
            <person name="Binder M."/>
            <person name="Riley R."/>
            <person name="Barry K."/>
            <person name="Blanchette R.A."/>
            <person name="Henrissat B."/>
            <person name="Martinez A.T."/>
            <person name="Otillar R."/>
            <person name="Spatafora J.W."/>
            <person name="Yadav J.S."/>
            <person name="Aerts A."/>
            <person name="Benoit I."/>
            <person name="Boyd A."/>
            <person name="Carlson A."/>
            <person name="Copeland A."/>
            <person name="Coutinho P.M."/>
            <person name="de Vries R.P."/>
            <person name="Ferreira P."/>
            <person name="Findley K."/>
            <person name="Foster B."/>
            <person name="Gaskell J."/>
            <person name="Glotzer D."/>
            <person name="Gorecki P."/>
            <person name="Heitman J."/>
            <person name="Hesse C."/>
            <person name="Hori C."/>
            <person name="Igarashi K."/>
            <person name="Jurgens J.A."/>
            <person name="Kallen N."/>
            <person name="Kersten P."/>
            <person name="Kohler A."/>
            <person name="Kuees U."/>
            <person name="Kumar T.K.A."/>
            <person name="Kuo A."/>
            <person name="LaButti K."/>
            <person name="Larrondo L.F."/>
            <person name="Lindquist E."/>
            <person name="Ling A."/>
            <person name="Lombard V."/>
            <person name="Lucas S."/>
            <person name="Lundell T."/>
            <person name="Martin R."/>
            <person name="McLaughlin D.J."/>
            <person name="Morgenstern I."/>
            <person name="Morin E."/>
            <person name="Murat C."/>
            <person name="Nagy L.G."/>
            <person name="Nolan M."/>
            <person name="Ohm R.A."/>
            <person name="Patyshakuliyeva A."/>
            <person name="Rokas A."/>
            <person name="Ruiz-Duenas F.J."/>
            <person name="Sabat G."/>
            <person name="Salamov A."/>
            <person name="Samejima M."/>
            <person name="Schmutz J."/>
            <person name="Slot J.C."/>
            <person name="St John F."/>
            <person name="Stenlid J."/>
            <person name="Sun H."/>
            <person name="Sun S."/>
            <person name="Syed K."/>
            <person name="Tsang A."/>
            <person name="Wiebenga A."/>
            <person name="Young D."/>
            <person name="Pisabarro A."/>
            <person name="Eastwood D.C."/>
            <person name="Martin F."/>
            <person name="Cullen D."/>
            <person name="Grigoriev I.V."/>
            <person name="Hibbett D.S."/>
        </authorList>
    </citation>
    <scope>NUCLEOTIDE SEQUENCE</scope>
    <source>
        <strain evidence="2">FP-58527</strain>
    </source>
</reference>
<protein>
    <recommendedName>
        <fullName evidence="3">RNase H type-1 domain-containing protein</fullName>
    </recommendedName>
</protein>
<dbReference type="InParanoid" id="S8F4T7"/>
<organism evidence="1 2">
    <name type="scientific">Fomitopsis schrenkii</name>
    <name type="common">Brown rot fungus</name>
    <dbReference type="NCBI Taxonomy" id="2126942"/>
    <lineage>
        <taxon>Eukaryota</taxon>
        <taxon>Fungi</taxon>
        <taxon>Dikarya</taxon>
        <taxon>Basidiomycota</taxon>
        <taxon>Agaricomycotina</taxon>
        <taxon>Agaricomycetes</taxon>
        <taxon>Polyporales</taxon>
        <taxon>Fomitopsis</taxon>
    </lineage>
</organism>
<dbReference type="Proteomes" id="UP000015241">
    <property type="component" value="Unassembled WGS sequence"/>
</dbReference>
<evidence type="ECO:0000313" key="1">
    <source>
        <dbReference type="EMBL" id="EPS96680.1"/>
    </source>
</evidence>
<dbReference type="GO" id="GO:0003676">
    <property type="term" value="F:nucleic acid binding"/>
    <property type="evidence" value="ECO:0007669"/>
    <property type="project" value="InterPro"/>
</dbReference>
<dbReference type="AlphaFoldDB" id="S8F4T7"/>
<dbReference type="HOGENOM" id="CLU_1652188_0_0_1"/>
<dbReference type="SUPFAM" id="SSF53098">
    <property type="entry name" value="Ribonuclease H-like"/>
    <property type="match status" value="1"/>
</dbReference>